<evidence type="ECO:0000313" key="1">
    <source>
        <dbReference type="EMBL" id="PAQ04461.1"/>
    </source>
</evidence>
<sequence>MRNVTTPREAEVIHELPDELAALIGRIMVAYEKLEHKLTMLTGVLLQLSKPEARIVLREPRANERLEMALDLFAIKDIQIKTDTRALSEVLTKATSGRDVLAHGLWLENLEPTTYTFALRAGLGQRT</sequence>
<keyword evidence="2" id="KW-1185">Reference proteome</keyword>
<dbReference type="OrthoDB" id="9971669at2"/>
<comment type="caution">
    <text evidence="1">The sequence shown here is derived from an EMBL/GenBank/DDBJ whole genome shotgun (WGS) entry which is preliminary data.</text>
</comment>
<dbReference type="AlphaFoldDB" id="A0A271L8M2"/>
<protein>
    <submittedName>
        <fullName evidence="1">Uncharacterized protein</fullName>
    </submittedName>
</protein>
<gene>
    <name evidence="1" type="ORF">CIT26_35200</name>
</gene>
<dbReference type="EMBL" id="NPKJ01000077">
    <property type="protein sequence ID" value="PAQ04461.1"/>
    <property type="molecule type" value="Genomic_DNA"/>
</dbReference>
<proteinExistence type="predicted"/>
<organism evidence="1 2">
    <name type="scientific">Mesorhizobium temperatum</name>
    <dbReference type="NCBI Taxonomy" id="241416"/>
    <lineage>
        <taxon>Bacteria</taxon>
        <taxon>Pseudomonadati</taxon>
        <taxon>Pseudomonadota</taxon>
        <taxon>Alphaproteobacteria</taxon>
        <taxon>Hyphomicrobiales</taxon>
        <taxon>Phyllobacteriaceae</taxon>
        <taxon>Mesorhizobium</taxon>
    </lineage>
</organism>
<name>A0A271L8M2_9HYPH</name>
<evidence type="ECO:0000313" key="2">
    <source>
        <dbReference type="Proteomes" id="UP000216442"/>
    </source>
</evidence>
<accession>A0A271L8M2</accession>
<dbReference type="Proteomes" id="UP000216442">
    <property type="component" value="Unassembled WGS sequence"/>
</dbReference>
<reference evidence="1 2" key="1">
    <citation type="submission" date="2017-08" db="EMBL/GenBank/DDBJ databases">
        <title>Mesorhizobium wenxinae sp. nov., a novel rhizobial species isolated from root nodules of chickpea (Cicer arietinum L.).</title>
        <authorList>
            <person name="Zhang J."/>
        </authorList>
    </citation>
    <scope>NUCLEOTIDE SEQUENCE [LARGE SCALE GENOMIC DNA]</scope>
    <source>
        <strain evidence="1 2">SDW018</strain>
    </source>
</reference>
<dbReference type="RefSeq" id="WP_095496884.1">
    <property type="nucleotide sequence ID" value="NZ_NPKJ01000077.1"/>
</dbReference>